<organism evidence="10 11">
    <name type="scientific">Dreissena polymorpha</name>
    <name type="common">Zebra mussel</name>
    <name type="synonym">Mytilus polymorpha</name>
    <dbReference type="NCBI Taxonomy" id="45954"/>
    <lineage>
        <taxon>Eukaryota</taxon>
        <taxon>Metazoa</taxon>
        <taxon>Spiralia</taxon>
        <taxon>Lophotrochozoa</taxon>
        <taxon>Mollusca</taxon>
        <taxon>Bivalvia</taxon>
        <taxon>Autobranchia</taxon>
        <taxon>Heteroconchia</taxon>
        <taxon>Euheterodonta</taxon>
        <taxon>Imparidentia</taxon>
        <taxon>Neoheterodontei</taxon>
        <taxon>Myida</taxon>
        <taxon>Dreissenoidea</taxon>
        <taxon>Dreissenidae</taxon>
        <taxon>Dreissena</taxon>
    </lineage>
</organism>
<dbReference type="GO" id="GO:0005911">
    <property type="term" value="C:cell-cell junction"/>
    <property type="evidence" value="ECO:0007669"/>
    <property type="project" value="TreeGrafter"/>
</dbReference>
<evidence type="ECO:0000259" key="9">
    <source>
        <dbReference type="PROSITE" id="PS50268"/>
    </source>
</evidence>
<reference evidence="10" key="2">
    <citation type="submission" date="2020-11" db="EMBL/GenBank/DDBJ databases">
        <authorList>
            <person name="McCartney M.A."/>
            <person name="Auch B."/>
            <person name="Kono T."/>
            <person name="Mallez S."/>
            <person name="Becker A."/>
            <person name="Gohl D.M."/>
            <person name="Silverstein K.A.T."/>
            <person name="Koren S."/>
            <person name="Bechman K.B."/>
            <person name="Herman A."/>
            <person name="Abrahante J.E."/>
            <person name="Garbe J."/>
        </authorList>
    </citation>
    <scope>NUCLEOTIDE SEQUENCE</scope>
    <source>
        <strain evidence="10">Duluth1</strain>
        <tissue evidence="10">Whole animal</tissue>
    </source>
</reference>
<dbReference type="InterPro" id="IPR050971">
    <property type="entry name" value="Cadherin-domain_protein"/>
</dbReference>
<dbReference type="Gene3D" id="2.60.40.60">
    <property type="entry name" value="Cadherins"/>
    <property type="match status" value="1"/>
</dbReference>
<dbReference type="PANTHER" id="PTHR24025">
    <property type="entry name" value="DESMOGLEIN FAMILY MEMBER"/>
    <property type="match status" value="1"/>
</dbReference>
<keyword evidence="11" id="KW-1185">Reference proteome</keyword>
<dbReference type="Proteomes" id="UP000828390">
    <property type="component" value="Unassembled WGS sequence"/>
</dbReference>
<dbReference type="CDD" id="cd11304">
    <property type="entry name" value="Cadherin_repeat"/>
    <property type="match status" value="1"/>
</dbReference>
<dbReference type="GO" id="GO:0005509">
    <property type="term" value="F:calcium ion binding"/>
    <property type="evidence" value="ECO:0007669"/>
    <property type="project" value="UniProtKB-UniRule"/>
</dbReference>
<comment type="subcellular location">
    <subcellularLocation>
        <location evidence="1">Membrane</location>
    </subcellularLocation>
</comment>
<keyword evidence="4 8" id="KW-0106">Calcium</keyword>
<dbReference type="SUPFAM" id="SSF49313">
    <property type="entry name" value="Cadherin-like"/>
    <property type="match status" value="1"/>
</dbReference>
<evidence type="ECO:0000256" key="2">
    <source>
        <dbReference type="ARBA" id="ARBA00022692"/>
    </source>
</evidence>
<dbReference type="PROSITE" id="PS50268">
    <property type="entry name" value="CADHERIN_2"/>
    <property type="match status" value="1"/>
</dbReference>
<dbReference type="InterPro" id="IPR015919">
    <property type="entry name" value="Cadherin-like_sf"/>
</dbReference>
<evidence type="ECO:0000256" key="4">
    <source>
        <dbReference type="ARBA" id="ARBA00022837"/>
    </source>
</evidence>
<reference evidence="10" key="1">
    <citation type="journal article" date="2019" name="bioRxiv">
        <title>The Genome of the Zebra Mussel, Dreissena polymorpha: A Resource for Invasive Species Research.</title>
        <authorList>
            <person name="McCartney M.A."/>
            <person name="Auch B."/>
            <person name="Kono T."/>
            <person name="Mallez S."/>
            <person name="Zhang Y."/>
            <person name="Obille A."/>
            <person name="Becker A."/>
            <person name="Abrahante J.E."/>
            <person name="Garbe J."/>
            <person name="Badalamenti J.P."/>
            <person name="Herman A."/>
            <person name="Mangelson H."/>
            <person name="Liachko I."/>
            <person name="Sullivan S."/>
            <person name="Sone E.D."/>
            <person name="Koren S."/>
            <person name="Silverstein K.A.T."/>
            <person name="Beckman K.B."/>
            <person name="Gohl D.M."/>
        </authorList>
    </citation>
    <scope>NUCLEOTIDE SEQUENCE</scope>
    <source>
        <strain evidence="10">Duluth1</strain>
        <tissue evidence="10">Whole animal</tissue>
    </source>
</reference>
<evidence type="ECO:0000256" key="3">
    <source>
        <dbReference type="ARBA" id="ARBA00022737"/>
    </source>
</evidence>
<dbReference type="PANTHER" id="PTHR24025:SF23">
    <property type="entry name" value="NEURAL-CADHERIN"/>
    <property type="match status" value="1"/>
</dbReference>
<dbReference type="GO" id="GO:0007156">
    <property type="term" value="P:homophilic cell adhesion via plasma membrane adhesion molecules"/>
    <property type="evidence" value="ECO:0007669"/>
    <property type="project" value="InterPro"/>
</dbReference>
<accession>A0A9D4H7K0</accession>
<dbReference type="InterPro" id="IPR002126">
    <property type="entry name" value="Cadherin-like_dom"/>
</dbReference>
<protein>
    <recommendedName>
        <fullName evidence="9">Cadherin domain-containing protein</fullName>
    </recommendedName>
</protein>
<dbReference type="InterPro" id="IPR020894">
    <property type="entry name" value="Cadherin_CS"/>
</dbReference>
<sequence length="96" mass="10693">MNQSVRAGNLFSGEMYSMQVLDREQRSVYSVPVAVTDNGGRMTFTTVHISVSDQNDNVPQFLAQEYKVTALDGLPLNYTVLQASSRFSSVFIHLTD</sequence>
<dbReference type="PRINTS" id="PR00205">
    <property type="entry name" value="CADHERIN"/>
</dbReference>
<keyword evidence="3" id="KW-0677">Repeat</keyword>
<dbReference type="EMBL" id="JAIWYP010000004">
    <property type="protein sequence ID" value="KAH3831084.1"/>
    <property type="molecule type" value="Genomic_DNA"/>
</dbReference>
<evidence type="ECO:0000313" key="11">
    <source>
        <dbReference type="Proteomes" id="UP000828390"/>
    </source>
</evidence>
<evidence type="ECO:0000256" key="8">
    <source>
        <dbReference type="PROSITE-ProRule" id="PRU00043"/>
    </source>
</evidence>
<feature type="domain" description="Cadherin" evidence="9">
    <location>
        <begin position="12"/>
        <end position="61"/>
    </location>
</feature>
<evidence type="ECO:0000256" key="1">
    <source>
        <dbReference type="ARBA" id="ARBA00004370"/>
    </source>
</evidence>
<evidence type="ECO:0000256" key="7">
    <source>
        <dbReference type="ARBA" id="ARBA00023136"/>
    </source>
</evidence>
<comment type="caution">
    <text evidence="10">The sequence shown here is derived from an EMBL/GenBank/DDBJ whole genome shotgun (WGS) entry which is preliminary data.</text>
</comment>
<evidence type="ECO:0000256" key="5">
    <source>
        <dbReference type="ARBA" id="ARBA00022889"/>
    </source>
</evidence>
<gene>
    <name evidence="10" type="ORF">DPMN_104345</name>
</gene>
<dbReference type="PROSITE" id="PS00232">
    <property type="entry name" value="CADHERIN_1"/>
    <property type="match status" value="1"/>
</dbReference>
<proteinExistence type="predicted"/>
<evidence type="ECO:0000256" key="6">
    <source>
        <dbReference type="ARBA" id="ARBA00022989"/>
    </source>
</evidence>
<evidence type="ECO:0000313" key="10">
    <source>
        <dbReference type="EMBL" id="KAH3831084.1"/>
    </source>
</evidence>
<dbReference type="AlphaFoldDB" id="A0A9D4H7K0"/>
<keyword evidence="2" id="KW-0812">Transmembrane</keyword>
<dbReference type="GO" id="GO:0005886">
    <property type="term" value="C:plasma membrane"/>
    <property type="evidence" value="ECO:0007669"/>
    <property type="project" value="InterPro"/>
</dbReference>
<name>A0A9D4H7K0_DREPO</name>
<keyword evidence="6" id="KW-1133">Transmembrane helix</keyword>
<keyword evidence="5" id="KW-0130">Cell adhesion</keyword>
<keyword evidence="7" id="KW-0472">Membrane</keyword>